<dbReference type="Proteomes" id="UP000799436">
    <property type="component" value="Unassembled WGS sequence"/>
</dbReference>
<feature type="region of interest" description="Disordered" evidence="5">
    <location>
        <begin position="467"/>
        <end position="486"/>
    </location>
</feature>
<dbReference type="OrthoDB" id="261960at2759"/>
<feature type="region of interest" description="Disordered" evidence="5">
    <location>
        <begin position="389"/>
        <end position="418"/>
    </location>
</feature>
<dbReference type="AlphaFoldDB" id="A0A6G1LGS3"/>
<evidence type="ECO:0000259" key="7">
    <source>
        <dbReference type="PROSITE" id="PS51397"/>
    </source>
</evidence>
<feature type="domain" description="WLM" evidence="7">
    <location>
        <begin position="27"/>
        <end position="230"/>
    </location>
</feature>
<dbReference type="InterPro" id="IPR053000">
    <property type="entry name" value="WSS1-like_metalloprotease"/>
</dbReference>
<dbReference type="EMBL" id="ML995816">
    <property type="protein sequence ID" value="KAF2772075.1"/>
    <property type="molecule type" value="Genomic_DNA"/>
</dbReference>
<gene>
    <name evidence="8" type="ORF">EJ03DRAFT_324921</name>
</gene>
<dbReference type="GO" id="GO:0008270">
    <property type="term" value="F:zinc ion binding"/>
    <property type="evidence" value="ECO:0007669"/>
    <property type="project" value="UniProtKB-KW"/>
</dbReference>
<dbReference type="PROSITE" id="PS50199">
    <property type="entry name" value="ZF_RANBP2_2"/>
    <property type="match status" value="1"/>
</dbReference>
<keyword evidence="3" id="KW-0862">Zinc</keyword>
<evidence type="ECO:0000256" key="3">
    <source>
        <dbReference type="ARBA" id="ARBA00022833"/>
    </source>
</evidence>
<dbReference type="GO" id="GO:0006281">
    <property type="term" value="P:DNA repair"/>
    <property type="evidence" value="ECO:0007669"/>
    <property type="project" value="TreeGrafter"/>
</dbReference>
<feature type="region of interest" description="Disordered" evidence="5">
    <location>
        <begin position="307"/>
        <end position="338"/>
    </location>
</feature>
<dbReference type="Gene3D" id="2.30.30.380">
    <property type="entry name" value="Zn-finger domain of Sec23/24"/>
    <property type="match status" value="1"/>
</dbReference>
<organism evidence="8 9">
    <name type="scientific">Teratosphaeria nubilosa</name>
    <dbReference type="NCBI Taxonomy" id="161662"/>
    <lineage>
        <taxon>Eukaryota</taxon>
        <taxon>Fungi</taxon>
        <taxon>Dikarya</taxon>
        <taxon>Ascomycota</taxon>
        <taxon>Pezizomycotina</taxon>
        <taxon>Dothideomycetes</taxon>
        <taxon>Dothideomycetidae</taxon>
        <taxon>Mycosphaerellales</taxon>
        <taxon>Teratosphaeriaceae</taxon>
        <taxon>Teratosphaeria</taxon>
    </lineage>
</organism>
<dbReference type="InterPro" id="IPR001876">
    <property type="entry name" value="Znf_RanBP2"/>
</dbReference>
<evidence type="ECO:0000313" key="8">
    <source>
        <dbReference type="EMBL" id="KAF2772075.1"/>
    </source>
</evidence>
<dbReference type="Pfam" id="PF08325">
    <property type="entry name" value="WLM"/>
    <property type="match status" value="1"/>
</dbReference>
<feature type="region of interest" description="Disordered" evidence="5">
    <location>
        <begin position="1"/>
        <end position="24"/>
    </location>
</feature>
<keyword evidence="1" id="KW-0479">Metal-binding</keyword>
<keyword evidence="2 4" id="KW-0863">Zinc-finger</keyword>
<dbReference type="GO" id="GO:0008237">
    <property type="term" value="F:metallopeptidase activity"/>
    <property type="evidence" value="ECO:0007669"/>
    <property type="project" value="TreeGrafter"/>
</dbReference>
<feature type="compositionally biased region" description="Polar residues" evidence="5">
    <location>
        <begin position="395"/>
        <end position="418"/>
    </location>
</feature>
<dbReference type="PROSITE" id="PS01358">
    <property type="entry name" value="ZF_RANBP2_1"/>
    <property type="match status" value="1"/>
</dbReference>
<reference evidence="8" key="1">
    <citation type="journal article" date="2020" name="Stud. Mycol.">
        <title>101 Dothideomycetes genomes: a test case for predicting lifestyles and emergence of pathogens.</title>
        <authorList>
            <person name="Haridas S."/>
            <person name="Albert R."/>
            <person name="Binder M."/>
            <person name="Bloem J."/>
            <person name="Labutti K."/>
            <person name="Salamov A."/>
            <person name="Andreopoulos B."/>
            <person name="Baker S."/>
            <person name="Barry K."/>
            <person name="Bills G."/>
            <person name="Bluhm B."/>
            <person name="Cannon C."/>
            <person name="Castanera R."/>
            <person name="Culley D."/>
            <person name="Daum C."/>
            <person name="Ezra D."/>
            <person name="Gonzalez J."/>
            <person name="Henrissat B."/>
            <person name="Kuo A."/>
            <person name="Liang C."/>
            <person name="Lipzen A."/>
            <person name="Lutzoni F."/>
            <person name="Magnuson J."/>
            <person name="Mondo S."/>
            <person name="Nolan M."/>
            <person name="Ohm R."/>
            <person name="Pangilinan J."/>
            <person name="Park H.-J."/>
            <person name="Ramirez L."/>
            <person name="Alfaro M."/>
            <person name="Sun H."/>
            <person name="Tritt A."/>
            <person name="Yoshinaga Y."/>
            <person name="Zwiers L.-H."/>
            <person name="Turgeon B."/>
            <person name="Goodwin S."/>
            <person name="Spatafora J."/>
            <person name="Crous P."/>
            <person name="Grigoriev I."/>
        </authorList>
    </citation>
    <scope>NUCLEOTIDE SEQUENCE</scope>
    <source>
        <strain evidence="8">CBS 116005</strain>
    </source>
</reference>
<dbReference type="InterPro" id="IPR003903">
    <property type="entry name" value="UIM_dom"/>
</dbReference>
<evidence type="ECO:0000256" key="4">
    <source>
        <dbReference type="PROSITE-ProRule" id="PRU00322"/>
    </source>
</evidence>
<evidence type="ECO:0000313" key="9">
    <source>
        <dbReference type="Proteomes" id="UP000799436"/>
    </source>
</evidence>
<proteinExistence type="predicted"/>
<dbReference type="PANTHER" id="PTHR46622:SF1">
    <property type="entry name" value="DNA-DEPENDENT METALLOPROTEASE WSS1"/>
    <property type="match status" value="1"/>
</dbReference>
<dbReference type="PROSITE" id="PS50330">
    <property type="entry name" value="UIM"/>
    <property type="match status" value="1"/>
</dbReference>
<evidence type="ECO:0000256" key="2">
    <source>
        <dbReference type="ARBA" id="ARBA00022771"/>
    </source>
</evidence>
<dbReference type="GO" id="GO:0005634">
    <property type="term" value="C:nucleus"/>
    <property type="evidence" value="ECO:0007669"/>
    <property type="project" value="TreeGrafter"/>
</dbReference>
<keyword evidence="9" id="KW-1185">Reference proteome</keyword>
<protein>
    <submittedName>
        <fullName evidence="8">WLM-domain-containing protein</fullName>
    </submittedName>
</protein>
<evidence type="ECO:0000256" key="1">
    <source>
        <dbReference type="ARBA" id="ARBA00022723"/>
    </source>
</evidence>
<dbReference type="InterPro" id="IPR013536">
    <property type="entry name" value="WLM_dom"/>
</dbReference>
<name>A0A6G1LGS3_9PEZI</name>
<dbReference type="PROSITE" id="PS51397">
    <property type="entry name" value="WLM"/>
    <property type="match status" value="1"/>
</dbReference>
<evidence type="ECO:0000256" key="5">
    <source>
        <dbReference type="SAM" id="MobiDB-lite"/>
    </source>
</evidence>
<feature type="region of interest" description="Disordered" evidence="5">
    <location>
        <begin position="185"/>
        <end position="211"/>
    </location>
</feature>
<sequence>MAVPSHTGRNRPASNGGPSGVHRSYASQLREPEALFNSYEHLQGLPRGDTALTMLRKVASMVKPIMRKRGWKVHILAEFLPAEHNLLGLNINRGYKICIRLRYHNNPDLFLPIEQVVDTMLHELSHNVWGDHDSNFHRLWDELRDEQEILIRKGFTGEGFLSEGHRLGGGRHGVPPPHEMRRLATASAEKRHAQGTLGKGSGQRLGGTPLHRLGGDIRNVIADQVLRRNTVDRGCASGRGDANKLSEQSANNTFKTKAEEDDANDRAIAQALYELIEEEEERKLRGTYSAAPRGGGLAWDASTGLYQANGQSSSGPPSEEEQLRWAMQESAAAAGNSKFSTAGLSPVSPLAPVSSRPPIPAQIRSNAAITGTLSSQANTKPLSRLVKNADEQAETSKLSNTTPIKSGPTSSTAQIPPTITSPVIDISEPFNPDEWACEICTCINPVQFLACDACGTERPQMMFPPPAGVGRSRSMSKAPDTSMPSAVSKQGLGWNCRNCGSFMEHEWWTCSACVEMKTSS</sequence>
<dbReference type="PANTHER" id="PTHR46622">
    <property type="entry name" value="DNA-DEPENDENT METALLOPROTEASE WSS1"/>
    <property type="match status" value="1"/>
</dbReference>
<accession>A0A6G1LGS3</accession>
<feature type="domain" description="RanBP2-type" evidence="6">
    <location>
        <begin position="431"/>
        <end position="460"/>
    </location>
</feature>
<evidence type="ECO:0000259" key="6">
    <source>
        <dbReference type="PROSITE" id="PS50199"/>
    </source>
</evidence>